<evidence type="ECO:0000313" key="3">
    <source>
        <dbReference type="Proteomes" id="UP001241472"/>
    </source>
</evidence>
<proteinExistence type="predicted"/>
<comment type="caution">
    <text evidence="2">The sequence shown here is derived from an EMBL/GenBank/DDBJ whole genome shotgun (WGS) entry which is preliminary data.</text>
</comment>
<keyword evidence="1" id="KW-0472">Membrane</keyword>
<protein>
    <submittedName>
        <fullName evidence="2">Membrane protein</fullName>
    </submittedName>
</protein>
<keyword evidence="1" id="KW-1133">Transmembrane helix</keyword>
<dbReference type="RefSeq" id="WP_306838441.1">
    <property type="nucleotide sequence ID" value="NZ_JAUSRF010000018.1"/>
</dbReference>
<organism evidence="2 3">
    <name type="scientific">Neorhizobium huautlense</name>
    <dbReference type="NCBI Taxonomy" id="67774"/>
    <lineage>
        <taxon>Bacteria</taxon>
        <taxon>Pseudomonadati</taxon>
        <taxon>Pseudomonadota</taxon>
        <taxon>Alphaproteobacteria</taxon>
        <taxon>Hyphomicrobiales</taxon>
        <taxon>Rhizobiaceae</taxon>
        <taxon>Rhizobium/Agrobacterium group</taxon>
        <taxon>Neorhizobium</taxon>
    </lineage>
</organism>
<evidence type="ECO:0000313" key="2">
    <source>
        <dbReference type="EMBL" id="MDP9839642.1"/>
    </source>
</evidence>
<sequence>MKHSPRLRYFLAAALAVIAGASLRLFGYGSGLPYFLVKYGGSVIWGAMVFFAVAFVLGKRDIRVPVLAALLVAAASEFFRLYHTPDLDAFRLTLAGQLLLGRIFSLWNILAYAVGIGVAAAIEIWLSRLTVIKVGSRRLV</sequence>
<accession>A0ABT9PYT1</accession>
<name>A0ABT9PYT1_9HYPH</name>
<feature type="transmembrane region" description="Helical" evidence="1">
    <location>
        <begin position="64"/>
        <end position="83"/>
    </location>
</feature>
<dbReference type="EMBL" id="JAUSRF010000018">
    <property type="protein sequence ID" value="MDP9839642.1"/>
    <property type="molecule type" value="Genomic_DNA"/>
</dbReference>
<reference evidence="2 3" key="1">
    <citation type="submission" date="2023-07" db="EMBL/GenBank/DDBJ databases">
        <title>Sorghum-associated microbial communities from plants grown in Nebraska, USA.</title>
        <authorList>
            <person name="Schachtman D."/>
        </authorList>
    </citation>
    <scope>NUCLEOTIDE SEQUENCE [LARGE SCALE GENOMIC DNA]</scope>
    <source>
        <strain evidence="2 3">DS1307</strain>
    </source>
</reference>
<keyword evidence="3" id="KW-1185">Reference proteome</keyword>
<feature type="transmembrane region" description="Helical" evidence="1">
    <location>
        <begin position="7"/>
        <end position="27"/>
    </location>
</feature>
<gene>
    <name evidence="2" type="ORF">J2T09_004418</name>
</gene>
<dbReference type="Pfam" id="PF10990">
    <property type="entry name" value="DUF2809"/>
    <property type="match status" value="1"/>
</dbReference>
<dbReference type="InterPro" id="IPR021257">
    <property type="entry name" value="DUF2809"/>
</dbReference>
<feature type="transmembrane region" description="Helical" evidence="1">
    <location>
        <begin position="103"/>
        <end position="126"/>
    </location>
</feature>
<keyword evidence="1" id="KW-0812">Transmembrane</keyword>
<evidence type="ECO:0000256" key="1">
    <source>
        <dbReference type="SAM" id="Phobius"/>
    </source>
</evidence>
<dbReference type="Proteomes" id="UP001241472">
    <property type="component" value="Unassembled WGS sequence"/>
</dbReference>
<feature type="transmembrane region" description="Helical" evidence="1">
    <location>
        <begin position="39"/>
        <end position="57"/>
    </location>
</feature>